<comment type="function">
    <text evidence="10">Low-affinity potassium transport system. Interacts with Trk system potassium uptake protein TrkA.</text>
</comment>
<comment type="subcellular location">
    <subcellularLocation>
        <location evidence="10">Cell inner membrane</location>
        <topology evidence="10">Multi-pass membrane protein</topology>
    </subcellularLocation>
    <subcellularLocation>
        <location evidence="1">Cell membrane</location>
        <topology evidence="1">Multi-pass membrane protein</topology>
    </subcellularLocation>
</comment>
<dbReference type="InterPro" id="IPR004772">
    <property type="entry name" value="TrkH"/>
</dbReference>
<feature type="binding site" evidence="11">
    <location>
        <position position="411"/>
    </location>
    <ligand>
        <name>K(+)</name>
        <dbReference type="ChEBI" id="CHEBI:29103"/>
    </ligand>
</feature>
<feature type="transmembrane region" description="Helical" evidence="12">
    <location>
        <begin position="305"/>
        <end position="321"/>
    </location>
</feature>
<reference evidence="14" key="1">
    <citation type="journal article" date="2017" name="Int. J. Syst. Evol. Microbiol.">
        <title>Notoacmeibacter marinus gen. nov., sp. nov., isolated from the gut of a limpet and proposal of Notoacmeibacteraceae fam. nov. in the order Rhizobiales of the class Alphaproteobacteria.</title>
        <authorList>
            <person name="Huang Z."/>
            <person name="Guo F."/>
            <person name="Lai Q."/>
        </authorList>
    </citation>
    <scope>NUCLEOTIDE SEQUENCE [LARGE SCALE GENOMIC DNA]</scope>
    <source>
        <strain evidence="14">XMTR2A4</strain>
    </source>
</reference>
<keyword evidence="5 12" id="KW-0812">Transmembrane</keyword>
<dbReference type="PIRSF" id="PIRSF006247">
    <property type="entry name" value="TrkH"/>
    <property type="match status" value="1"/>
</dbReference>
<dbReference type="Pfam" id="PF02386">
    <property type="entry name" value="TrkH"/>
    <property type="match status" value="1"/>
</dbReference>
<evidence type="ECO:0000256" key="6">
    <source>
        <dbReference type="ARBA" id="ARBA00022958"/>
    </source>
</evidence>
<feature type="transmembrane region" description="Helical" evidence="12">
    <location>
        <begin position="277"/>
        <end position="298"/>
    </location>
</feature>
<feature type="binding site" evidence="11">
    <location>
        <position position="294"/>
    </location>
    <ligand>
        <name>K(+)</name>
        <dbReference type="ChEBI" id="CHEBI:29103"/>
    </ligand>
</feature>
<dbReference type="GO" id="GO:0015379">
    <property type="term" value="F:potassium:chloride symporter activity"/>
    <property type="evidence" value="ECO:0007669"/>
    <property type="project" value="InterPro"/>
</dbReference>
<evidence type="ECO:0000256" key="10">
    <source>
        <dbReference type="PIRNR" id="PIRNR006247"/>
    </source>
</evidence>
<dbReference type="PANTHER" id="PTHR32024:SF3">
    <property type="entry name" value="TRK SYSTEM POTASSIUM UPTAKE PROTEIN"/>
    <property type="match status" value="1"/>
</dbReference>
<keyword evidence="10" id="KW-0997">Cell inner membrane</keyword>
<evidence type="ECO:0000256" key="7">
    <source>
        <dbReference type="ARBA" id="ARBA00022989"/>
    </source>
</evidence>
<keyword evidence="3 10" id="KW-1003">Cell membrane</keyword>
<evidence type="ECO:0000256" key="12">
    <source>
        <dbReference type="SAM" id="Phobius"/>
    </source>
</evidence>
<evidence type="ECO:0000256" key="11">
    <source>
        <dbReference type="PIRSR" id="PIRSR006247-1"/>
    </source>
</evidence>
<evidence type="ECO:0000256" key="4">
    <source>
        <dbReference type="ARBA" id="ARBA00022538"/>
    </source>
</evidence>
<feature type="binding site" evidence="11">
    <location>
        <position position="90"/>
    </location>
    <ligand>
        <name>K(+)</name>
        <dbReference type="ChEBI" id="CHEBI:29103"/>
    </ligand>
</feature>
<comment type="similarity">
    <text evidence="10">Belongs to the TrkH potassium transport family.</text>
</comment>
<protein>
    <recommendedName>
        <fullName evidence="10">Trk system potassium uptake protein</fullName>
    </recommendedName>
</protein>
<evidence type="ECO:0000256" key="9">
    <source>
        <dbReference type="ARBA" id="ARBA00023136"/>
    </source>
</evidence>
<organism evidence="13 14">
    <name type="scientific">Notoacmeibacter marinus</name>
    <dbReference type="NCBI Taxonomy" id="1876515"/>
    <lineage>
        <taxon>Bacteria</taxon>
        <taxon>Pseudomonadati</taxon>
        <taxon>Pseudomonadota</taxon>
        <taxon>Alphaproteobacteria</taxon>
        <taxon>Hyphomicrobiales</taxon>
        <taxon>Notoacmeibacteraceae</taxon>
        <taxon>Notoacmeibacter</taxon>
    </lineage>
</organism>
<evidence type="ECO:0000313" key="13">
    <source>
        <dbReference type="EMBL" id="OXT00862.1"/>
    </source>
</evidence>
<sequence length="462" mass="49612">MLIPAAVDLYVGNPDWQIFAISAFSVAGLALATIFATQAPPPPPSSRLAFLVVNALWLTLSLVGALPLYMSSLDISFIEALFEGVSGATTTGSTVLVGLDDLPPGLLLWRSILQWMGGVGVIALGVFILPYLNIGGFSFFRIESSDIEDRPFARFSTFSVSILMIYTALTALCALFYVMGGMSVFDAVNHSMTTLATAGFSTHDASFGHFADQPMLLWTAIVFMIIGGLPFTVLVLFAFRGQTEAARDPQITLFLCLIAGAAFAVTIWLIVYQDWSFFRALTHALFNIVSIITTTGYASDDYTSWGPFAVVLFFAATWLGGCSGSTSGGTKPYRFLILWQLLRTGLQRLLFPKIVTPIRYGGRLVSTDMQAAVLLFVSTSLVLWIVLSVALAALGLDLVTALSGSLTALMNVGPAFGPIIGPAGNFGALSDGALLVLIFGMLLGRLEILTVLVLFSPLFWRR</sequence>
<evidence type="ECO:0000256" key="3">
    <source>
        <dbReference type="ARBA" id="ARBA00022475"/>
    </source>
</evidence>
<feature type="transmembrane region" description="Helical" evidence="12">
    <location>
        <begin position="372"/>
        <end position="396"/>
    </location>
</feature>
<feature type="binding site" evidence="11">
    <location>
        <position position="295"/>
    </location>
    <ligand>
        <name>K(+)</name>
        <dbReference type="ChEBI" id="CHEBI:29103"/>
    </ligand>
</feature>
<feature type="transmembrane region" description="Helical" evidence="12">
    <location>
        <begin position="112"/>
        <end position="134"/>
    </location>
</feature>
<evidence type="ECO:0000313" key="14">
    <source>
        <dbReference type="Proteomes" id="UP000215405"/>
    </source>
</evidence>
<dbReference type="PANTHER" id="PTHR32024">
    <property type="entry name" value="TRK SYSTEM POTASSIUM UPTAKE PROTEIN TRKG-RELATED"/>
    <property type="match status" value="1"/>
</dbReference>
<dbReference type="GO" id="GO:0046872">
    <property type="term" value="F:metal ion binding"/>
    <property type="evidence" value="ECO:0007669"/>
    <property type="project" value="UniProtKB-KW"/>
</dbReference>
<feature type="transmembrane region" description="Helical" evidence="12">
    <location>
        <begin position="155"/>
        <end position="179"/>
    </location>
</feature>
<keyword evidence="4 10" id="KW-0633">Potassium transport</keyword>
<feature type="transmembrane region" description="Helical" evidence="12">
    <location>
        <begin position="251"/>
        <end position="271"/>
    </location>
</feature>
<name>A0A231UY94_9HYPH</name>
<keyword evidence="8 10" id="KW-0406">Ion transport</keyword>
<feature type="transmembrane region" description="Helical" evidence="12">
    <location>
        <begin position="434"/>
        <end position="460"/>
    </location>
</feature>
<evidence type="ECO:0000256" key="1">
    <source>
        <dbReference type="ARBA" id="ARBA00004651"/>
    </source>
</evidence>
<evidence type="ECO:0000256" key="2">
    <source>
        <dbReference type="ARBA" id="ARBA00022448"/>
    </source>
</evidence>
<keyword evidence="9 10" id="KW-0472">Membrane</keyword>
<dbReference type="InterPro" id="IPR003445">
    <property type="entry name" value="Cat_transpt"/>
</dbReference>
<gene>
    <name evidence="13" type="ORF">B7H23_08750</name>
</gene>
<comment type="caution">
    <text evidence="13">The sequence shown here is derived from an EMBL/GenBank/DDBJ whole genome shotgun (WGS) entry which is preliminary data.</text>
</comment>
<accession>A0A231UY94</accession>
<keyword evidence="14" id="KW-1185">Reference proteome</keyword>
<feature type="binding site" evidence="11">
    <location>
        <position position="412"/>
    </location>
    <ligand>
        <name>K(+)</name>
        <dbReference type="ChEBI" id="CHEBI:29103"/>
    </ligand>
</feature>
<proteinExistence type="inferred from homology"/>
<keyword evidence="6 10" id="KW-0630">Potassium</keyword>
<feature type="transmembrane region" description="Helical" evidence="12">
    <location>
        <begin position="215"/>
        <end position="239"/>
    </location>
</feature>
<feature type="binding site" evidence="11">
    <location>
        <position position="91"/>
    </location>
    <ligand>
        <name>K(+)</name>
        <dbReference type="ChEBI" id="CHEBI:29103"/>
    </ligand>
</feature>
<evidence type="ECO:0000256" key="5">
    <source>
        <dbReference type="ARBA" id="ARBA00022692"/>
    </source>
</evidence>
<evidence type="ECO:0000256" key="8">
    <source>
        <dbReference type="ARBA" id="ARBA00023065"/>
    </source>
</evidence>
<feature type="transmembrane region" description="Helical" evidence="12">
    <location>
        <begin position="48"/>
        <end position="70"/>
    </location>
</feature>
<keyword evidence="11" id="KW-0479">Metal-binding</keyword>
<dbReference type="AlphaFoldDB" id="A0A231UY94"/>
<keyword evidence="2 10" id="KW-0813">Transport</keyword>
<dbReference type="Proteomes" id="UP000215405">
    <property type="component" value="Unassembled WGS sequence"/>
</dbReference>
<dbReference type="EMBL" id="NBYO01000002">
    <property type="protein sequence ID" value="OXT00862.1"/>
    <property type="molecule type" value="Genomic_DNA"/>
</dbReference>
<feature type="transmembrane region" description="Helical" evidence="12">
    <location>
        <begin position="16"/>
        <end position="36"/>
    </location>
</feature>
<keyword evidence="7 12" id="KW-1133">Transmembrane helix</keyword>
<dbReference type="GO" id="GO:0005886">
    <property type="term" value="C:plasma membrane"/>
    <property type="evidence" value="ECO:0007669"/>
    <property type="project" value="UniProtKB-SubCell"/>
</dbReference>